<dbReference type="GO" id="GO:0008972">
    <property type="term" value="F:phosphomethylpyrimidine kinase activity"/>
    <property type="evidence" value="ECO:0007669"/>
    <property type="project" value="InterPro"/>
</dbReference>
<dbReference type="Gene3D" id="1.20.910.10">
    <property type="entry name" value="Heme oxygenase-like"/>
    <property type="match status" value="1"/>
</dbReference>
<protein>
    <recommendedName>
        <fullName evidence="5">Pyridoxamine kinase/Phosphomethylpyrimidine kinase domain-containing protein</fullName>
    </recommendedName>
</protein>
<feature type="domain" description="Pyridoxamine kinase/Phosphomethylpyrimidine kinase" evidence="2">
    <location>
        <begin position="13"/>
        <end position="276"/>
    </location>
</feature>
<dbReference type="STRING" id="50376.A0A517LJ49"/>
<dbReference type="Pfam" id="PF03070">
    <property type="entry name" value="TENA_THI-4"/>
    <property type="match status" value="1"/>
</dbReference>
<evidence type="ECO:0000259" key="2">
    <source>
        <dbReference type="Pfam" id="PF08543"/>
    </source>
</evidence>
<dbReference type="InterPro" id="IPR029056">
    <property type="entry name" value="Ribokinase-like"/>
</dbReference>
<dbReference type="PANTHER" id="PTHR20858">
    <property type="entry name" value="PHOSPHOMETHYLPYRIMIDINE KINASE"/>
    <property type="match status" value="1"/>
</dbReference>
<dbReference type="NCBIfam" id="TIGR04306">
    <property type="entry name" value="salvage_TenA"/>
    <property type="match status" value="1"/>
</dbReference>
<feature type="domain" description="Thiaminase-2/PQQC" evidence="1">
    <location>
        <begin position="303"/>
        <end position="504"/>
    </location>
</feature>
<proteinExistence type="predicted"/>
<accession>A0A517LJ49</accession>
<gene>
    <name evidence="3" type="ORF">FKW77_007487</name>
</gene>
<dbReference type="GO" id="GO:0008902">
    <property type="term" value="F:hydroxymethylpyrimidine kinase activity"/>
    <property type="evidence" value="ECO:0007669"/>
    <property type="project" value="TreeGrafter"/>
</dbReference>
<evidence type="ECO:0000259" key="1">
    <source>
        <dbReference type="Pfam" id="PF03070"/>
    </source>
</evidence>
<dbReference type="InterPro" id="IPR013749">
    <property type="entry name" value="PM/HMP-P_kinase-1"/>
</dbReference>
<evidence type="ECO:0008006" key="5">
    <source>
        <dbReference type="Google" id="ProtNLM"/>
    </source>
</evidence>
<evidence type="ECO:0000313" key="4">
    <source>
        <dbReference type="Proteomes" id="UP000316270"/>
    </source>
</evidence>
<dbReference type="NCBIfam" id="TIGR00097">
    <property type="entry name" value="HMP-P_kinase"/>
    <property type="match status" value="1"/>
</dbReference>
<dbReference type="PANTHER" id="PTHR20858:SF17">
    <property type="entry name" value="HYDROXYMETHYLPYRIMIDINE_PHOSPHOMETHYLPYRIMIDINE KINASE THI20-RELATED"/>
    <property type="match status" value="1"/>
</dbReference>
<dbReference type="GO" id="GO:0050334">
    <property type="term" value="F:thiaminase activity"/>
    <property type="evidence" value="ECO:0007669"/>
    <property type="project" value="InterPro"/>
</dbReference>
<sequence>MSPKRVLVVAGSDSSGGAGLEADQKVIAAHGCYAMTATTALTAQNTTGVFDIHQIPPEFVKKQMVASIEDIGVDVIKTGMLASKETIDVVADAVEKYKIAISVIDPVMVSTSGAILLPENAIDTLVQRLLPLTTILTPNLPEAKLLLEKVHGRYPEPQSCDDLVQMAKELQKLGPRYVLLKGGHIPLTRDRKITKDEADYHIVFDVLAGSDGVVTLESEFLISKNTHGTGCSLASAIASNLASGMTVEAAVKAGSRYVEAGIRTSIAMGKGHGPINHFHSTYSLPFVPGKFIEYLLEREDVVGPWKEHTEHDFVQQIGAGTLPVDKFRMYLIQDYLYLIQYARAHALASYKAKLPADMRRSANIVQHIYEEVKLHIGYCAGWGLSEADMLKHEEKQACTAYTRYVLDIGNSEDWFALQVALFPCLLGYHVIAKRLSEDPATVKEGNPYWAWISNYIAEDYVHAVKLGSELIEEHAVKQSPSRIEELAKIFIHATNMETGFWDMGSLGD</sequence>
<name>A0A517LJ49_9PEZI</name>
<dbReference type="FunFam" id="3.40.1190.20:FF:000034">
    <property type="entry name" value="Putative hydroxymethylpyrimidine/ phosphomethylpyrimidine kinase 2"/>
    <property type="match status" value="1"/>
</dbReference>
<dbReference type="Proteomes" id="UP000316270">
    <property type="component" value="Chromosome 13"/>
</dbReference>
<reference evidence="3 4" key="1">
    <citation type="submission" date="2019-07" db="EMBL/GenBank/DDBJ databases">
        <title>Finished genome of Venturia effusa.</title>
        <authorList>
            <person name="Young C.A."/>
            <person name="Cox M.P."/>
            <person name="Ganley A.R.D."/>
            <person name="David W.J."/>
        </authorList>
    </citation>
    <scope>NUCLEOTIDE SEQUENCE [LARGE SCALE GENOMIC DNA]</scope>
    <source>
        <strain evidence="4">albino</strain>
    </source>
</reference>
<keyword evidence="4" id="KW-1185">Reference proteome</keyword>
<dbReference type="Pfam" id="PF08543">
    <property type="entry name" value="Phos_pyr_kin"/>
    <property type="match status" value="1"/>
</dbReference>
<dbReference type="InterPro" id="IPR027574">
    <property type="entry name" value="Thiaminase_II"/>
</dbReference>
<dbReference type="GO" id="GO:0005829">
    <property type="term" value="C:cytosol"/>
    <property type="evidence" value="ECO:0007669"/>
    <property type="project" value="TreeGrafter"/>
</dbReference>
<organism evidence="3 4">
    <name type="scientific">Venturia effusa</name>
    <dbReference type="NCBI Taxonomy" id="50376"/>
    <lineage>
        <taxon>Eukaryota</taxon>
        <taxon>Fungi</taxon>
        <taxon>Dikarya</taxon>
        <taxon>Ascomycota</taxon>
        <taxon>Pezizomycotina</taxon>
        <taxon>Dothideomycetes</taxon>
        <taxon>Pleosporomycetidae</taxon>
        <taxon>Venturiales</taxon>
        <taxon>Venturiaceae</taxon>
        <taxon>Venturia</taxon>
    </lineage>
</organism>
<dbReference type="EMBL" id="CP042197">
    <property type="protein sequence ID" value="QDS75672.1"/>
    <property type="molecule type" value="Genomic_DNA"/>
</dbReference>
<dbReference type="GO" id="GO:0009228">
    <property type="term" value="P:thiamine biosynthetic process"/>
    <property type="evidence" value="ECO:0007669"/>
    <property type="project" value="InterPro"/>
</dbReference>
<dbReference type="FunFam" id="1.20.910.10:FF:000003">
    <property type="entry name" value="Hydroxymethylpyrimidine/phosphomethylpyrimidine kinase THI20"/>
    <property type="match status" value="1"/>
</dbReference>
<dbReference type="InterPro" id="IPR004399">
    <property type="entry name" value="HMP/HMP-P_kinase_dom"/>
</dbReference>
<dbReference type="SUPFAM" id="SSF48613">
    <property type="entry name" value="Heme oxygenase-like"/>
    <property type="match status" value="1"/>
</dbReference>
<dbReference type="InterPro" id="IPR004305">
    <property type="entry name" value="Thiaminase-2/PQQC"/>
</dbReference>
<dbReference type="AlphaFoldDB" id="A0A517LJ49"/>
<dbReference type="Gene3D" id="3.40.1190.20">
    <property type="match status" value="1"/>
</dbReference>
<dbReference type="CDD" id="cd01169">
    <property type="entry name" value="HMPP_kinase"/>
    <property type="match status" value="1"/>
</dbReference>
<dbReference type="OrthoDB" id="10028886at2759"/>
<dbReference type="CDD" id="cd19367">
    <property type="entry name" value="TenA_C_ScTHI20-like"/>
    <property type="match status" value="1"/>
</dbReference>
<dbReference type="SUPFAM" id="SSF53613">
    <property type="entry name" value="Ribokinase-like"/>
    <property type="match status" value="1"/>
</dbReference>
<evidence type="ECO:0000313" key="3">
    <source>
        <dbReference type="EMBL" id="QDS75672.1"/>
    </source>
</evidence>
<dbReference type="InterPro" id="IPR016084">
    <property type="entry name" value="Haem_Oase-like_multi-hlx"/>
</dbReference>